<feature type="compositionally biased region" description="Polar residues" evidence="3">
    <location>
        <begin position="331"/>
        <end position="346"/>
    </location>
</feature>
<evidence type="ECO:0000256" key="1">
    <source>
        <dbReference type="ARBA" id="ARBA00022443"/>
    </source>
</evidence>
<reference evidence="6" key="1">
    <citation type="submission" date="2015-04" db="EMBL/GenBank/DDBJ databases">
        <title>The genome sequence of the plant pathogenic Rhizarian Plasmodiophora brassicae reveals insights in its biotrophic life cycle and the origin of chitin synthesis.</title>
        <authorList>
            <person name="Schwelm A."/>
            <person name="Fogelqvist J."/>
            <person name="Knaust A."/>
            <person name="Julke S."/>
            <person name="Lilja T."/>
            <person name="Dhandapani V."/>
            <person name="Bonilla-Rosso G."/>
            <person name="Karlsson M."/>
            <person name="Shevchenko A."/>
            <person name="Choi S.R."/>
            <person name="Kim H.G."/>
            <person name="Park J.Y."/>
            <person name="Lim Y.P."/>
            <person name="Ludwig-Muller J."/>
            <person name="Dixelius C."/>
        </authorList>
    </citation>
    <scope>NUCLEOTIDE SEQUENCE</scope>
    <source>
        <tissue evidence="6">Potato root galls</tissue>
    </source>
</reference>
<evidence type="ECO:0000259" key="4">
    <source>
        <dbReference type="PROSITE" id="PS50002"/>
    </source>
</evidence>
<feature type="region of interest" description="Disordered" evidence="3">
    <location>
        <begin position="152"/>
        <end position="281"/>
    </location>
</feature>
<feature type="compositionally biased region" description="Polar residues" evidence="3">
    <location>
        <begin position="244"/>
        <end position="265"/>
    </location>
</feature>
<feature type="compositionally biased region" description="Polar residues" evidence="3">
    <location>
        <begin position="204"/>
        <end position="233"/>
    </location>
</feature>
<dbReference type="InterPro" id="IPR001683">
    <property type="entry name" value="PX_dom"/>
</dbReference>
<feature type="domain" description="PX" evidence="5">
    <location>
        <begin position="2"/>
        <end position="121"/>
    </location>
</feature>
<dbReference type="InterPro" id="IPR036028">
    <property type="entry name" value="SH3-like_dom_sf"/>
</dbReference>
<dbReference type="CDD" id="cd00174">
    <property type="entry name" value="SH3"/>
    <property type="match status" value="1"/>
</dbReference>
<dbReference type="CDD" id="cd06093">
    <property type="entry name" value="PX_domain"/>
    <property type="match status" value="1"/>
</dbReference>
<dbReference type="Pfam" id="PF07653">
    <property type="entry name" value="SH3_2"/>
    <property type="match status" value="1"/>
</dbReference>
<dbReference type="GO" id="GO:0035091">
    <property type="term" value="F:phosphatidylinositol binding"/>
    <property type="evidence" value="ECO:0007669"/>
    <property type="project" value="InterPro"/>
</dbReference>
<accession>A0A0H5QTL5</accession>
<dbReference type="EMBL" id="HACM01004886">
    <property type="protein sequence ID" value="CRZ05328.1"/>
    <property type="molecule type" value="Transcribed_RNA"/>
</dbReference>
<feature type="region of interest" description="Disordered" evidence="3">
    <location>
        <begin position="297"/>
        <end position="433"/>
    </location>
</feature>
<dbReference type="SUPFAM" id="SSF50044">
    <property type="entry name" value="SH3-domain"/>
    <property type="match status" value="1"/>
</dbReference>
<evidence type="ECO:0000313" key="6">
    <source>
        <dbReference type="EMBL" id="CRZ05328.1"/>
    </source>
</evidence>
<dbReference type="Gene3D" id="2.30.30.40">
    <property type="entry name" value="SH3 Domains"/>
    <property type="match status" value="1"/>
</dbReference>
<dbReference type="Pfam" id="PF00787">
    <property type="entry name" value="PX"/>
    <property type="match status" value="1"/>
</dbReference>
<name>A0A0H5QTL5_9EUKA</name>
<evidence type="ECO:0008006" key="7">
    <source>
        <dbReference type="Google" id="ProtNLM"/>
    </source>
</evidence>
<proteinExistence type="predicted"/>
<dbReference type="AlphaFoldDB" id="A0A0H5QTL5"/>
<dbReference type="EMBL" id="HACM01004887">
    <property type="protein sequence ID" value="CRZ05329.1"/>
    <property type="molecule type" value="Transcribed_RNA"/>
</dbReference>
<sequence>MPAVLSITEASTLIDAKGKSHIIYHVDIKVGNYHRSSHKKYSEFRLFDKIWKLMSPGVDIKLPPKIWFGNKSDSVVEDRKLCLTAYLSDLIKVKEMSPFVSKFLVVPQDIIDTLRTELNKLNGDDSNGDGAGVEPDPPIKAPVGVVVHLLDNSSNNNKSASSSSYTGSGDRGAGGQVKSSTGSNSYVQRTALDPARHKLRKNASAETSSEPQLSSTTVRQSLKHNISSESLTKMRSGPVPQKLRPNTTSESLTTSRSITANQQLRSNISSESQASSTSITANQQLRHIISSESLANLRASEHSKHNRSSKTSRSADPDQQHLKHKTFAGKSMTTPQPSYDTGGQVSRSKKNESNMDVDGHRLTDVPANIGGNRLSHKRRSNTGKESVSPLSGHIDDDEAAAVRTSPLSKLELQKSADRPPSNTQEAECNSKGESHHSLLRCVKSFTALTPGQLSLEKGEILQELRCANGWYYGQDKTGRTGYFPSSIVQRI</sequence>
<dbReference type="PROSITE" id="PS50195">
    <property type="entry name" value="PX"/>
    <property type="match status" value="1"/>
</dbReference>
<dbReference type="InterPro" id="IPR001452">
    <property type="entry name" value="SH3_domain"/>
</dbReference>
<organism evidence="6">
    <name type="scientific">Spongospora subterranea</name>
    <dbReference type="NCBI Taxonomy" id="70186"/>
    <lineage>
        <taxon>Eukaryota</taxon>
        <taxon>Sar</taxon>
        <taxon>Rhizaria</taxon>
        <taxon>Endomyxa</taxon>
        <taxon>Phytomyxea</taxon>
        <taxon>Plasmodiophorida</taxon>
        <taxon>Plasmodiophoridae</taxon>
        <taxon>Spongospora</taxon>
    </lineage>
</organism>
<feature type="domain" description="SH3" evidence="4">
    <location>
        <begin position="434"/>
        <end position="491"/>
    </location>
</feature>
<evidence type="ECO:0000259" key="5">
    <source>
        <dbReference type="PROSITE" id="PS50195"/>
    </source>
</evidence>
<dbReference type="SMART" id="SM00326">
    <property type="entry name" value="SH3"/>
    <property type="match status" value="1"/>
</dbReference>
<feature type="compositionally biased region" description="Low complexity" evidence="3">
    <location>
        <begin position="152"/>
        <end position="164"/>
    </location>
</feature>
<feature type="compositionally biased region" description="Low complexity" evidence="3">
    <location>
        <begin position="266"/>
        <end position="278"/>
    </location>
</feature>
<dbReference type="InterPro" id="IPR036871">
    <property type="entry name" value="PX_dom_sf"/>
</dbReference>
<keyword evidence="1 2" id="KW-0728">SH3 domain</keyword>
<protein>
    <recommendedName>
        <fullName evidence="7">SH3 domain-containing protein</fullName>
    </recommendedName>
</protein>
<feature type="compositionally biased region" description="Basic and acidic residues" evidence="3">
    <location>
        <begin position="349"/>
        <end position="363"/>
    </location>
</feature>
<evidence type="ECO:0000256" key="3">
    <source>
        <dbReference type="SAM" id="MobiDB-lite"/>
    </source>
</evidence>
<feature type="compositionally biased region" description="Polar residues" evidence="3">
    <location>
        <begin position="177"/>
        <end position="188"/>
    </location>
</feature>
<dbReference type="Gene3D" id="3.30.1520.10">
    <property type="entry name" value="Phox-like domain"/>
    <property type="match status" value="1"/>
</dbReference>
<dbReference type="PROSITE" id="PS50002">
    <property type="entry name" value="SH3"/>
    <property type="match status" value="1"/>
</dbReference>
<dbReference type="SMART" id="SM00312">
    <property type="entry name" value="PX"/>
    <property type="match status" value="1"/>
</dbReference>
<dbReference type="SUPFAM" id="SSF64268">
    <property type="entry name" value="PX domain"/>
    <property type="match status" value="1"/>
</dbReference>
<evidence type="ECO:0000256" key="2">
    <source>
        <dbReference type="PROSITE-ProRule" id="PRU00192"/>
    </source>
</evidence>